<proteinExistence type="predicted"/>
<protein>
    <submittedName>
        <fullName evidence="2">Uncharacterized protein</fullName>
    </submittedName>
</protein>
<dbReference type="Proteomes" id="UP001152622">
    <property type="component" value="Chromosome 11"/>
</dbReference>
<accession>A0A9Q1EX41</accession>
<name>A0A9Q1EX41_SYNKA</name>
<reference evidence="2" key="1">
    <citation type="journal article" date="2023" name="Science">
        <title>Genome structures resolve the early diversification of teleost fishes.</title>
        <authorList>
            <person name="Parey E."/>
            <person name="Louis A."/>
            <person name="Montfort J."/>
            <person name="Bouchez O."/>
            <person name="Roques C."/>
            <person name="Iampietro C."/>
            <person name="Lluch J."/>
            <person name="Castinel A."/>
            <person name="Donnadieu C."/>
            <person name="Desvignes T."/>
            <person name="Floi Bucao C."/>
            <person name="Jouanno E."/>
            <person name="Wen M."/>
            <person name="Mejri S."/>
            <person name="Dirks R."/>
            <person name="Jansen H."/>
            <person name="Henkel C."/>
            <person name="Chen W.J."/>
            <person name="Zahm M."/>
            <person name="Cabau C."/>
            <person name="Klopp C."/>
            <person name="Thompson A.W."/>
            <person name="Robinson-Rechavi M."/>
            <person name="Braasch I."/>
            <person name="Lecointre G."/>
            <person name="Bobe J."/>
            <person name="Postlethwait J.H."/>
            <person name="Berthelot C."/>
            <person name="Roest Crollius H."/>
            <person name="Guiguen Y."/>
        </authorList>
    </citation>
    <scope>NUCLEOTIDE SEQUENCE</scope>
    <source>
        <strain evidence="2">WJC10195</strain>
    </source>
</reference>
<evidence type="ECO:0000256" key="1">
    <source>
        <dbReference type="SAM" id="MobiDB-lite"/>
    </source>
</evidence>
<evidence type="ECO:0000313" key="3">
    <source>
        <dbReference type="Proteomes" id="UP001152622"/>
    </source>
</evidence>
<dbReference type="OrthoDB" id="9943385at2759"/>
<feature type="region of interest" description="Disordered" evidence="1">
    <location>
        <begin position="130"/>
        <end position="198"/>
    </location>
</feature>
<dbReference type="EMBL" id="JAINUF010000011">
    <property type="protein sequence ID" value="KAJ8346632.1"/>
    <property type="molecule type" value="Genomic_DNA"/>
</dbReference>
<feature type="compositionally biased region" description="Basic and acidic residues" evidence="1">
    <location>
        <begin position="253"/>
        <end position="267"/>
    </location>
</feature>
<dbReference type="AlphaFoldDB" id="A0A9Q1EX41"/>
<keyword evidence="3" id="KW-1185">Reference proteome</keyword>
<sequence>MSFIVGSLAVTKEMSAQVKMGEVGDGGVSGGHLHLNPLADSSKRIPEELPPSTEGSLMLAQEPSKPAAAPKPRLTAKPFSVQRNASIRSIAAPKPFTKPSIPSPHTSNLLHTPGTVLPNIVRTHKTDPLVTPKTILPQSPTPQQQEDRAGGVVSVGAPHQVEQENYSPDEQGPETTTSTGCDPHPTSHEPLNPSPVPCWSRRPLAADLTSKFESASRQAFPRRSFLARVKAEEGRLEVSSPEQKGSLAMEGTCQKKGEDKEREDEKTGGSIKNRIILLLDSASSDSARARAPPPEAEPHSAVQPIAEKDISVGVKQRIKELTAETLPTESPSPRPAFKPRPLSQDLTK</sequence>
<feature type="region of interest" description="Disordered" evidence="1">
    <location>
        <begin position="231"/>
        <end position="348"/>
    </location>
</feature>
<gene>
    <name evidence="2" type="ORF">SKAU_G00280330</name>
</gene>
<comment type="caution">
    <text evidence="2">The sequence shown here is derived from an EMBL/GenBank/DDBJ whole genome shotgun (WGS) entry which is preliminary data.</text>
</comment>
<feature type="compositionally biased region" description="Polar residues" evidence="1">
    <location>
        <begin position="163"/>
        <end position="180"/>
    </location>
</feature>
<feature type="region of interest" description="Disordered" evidence="1">
    <location>
        <begin position="21"/>
        <end position="114"/>
    </location>
</feature>
<evidence type="ECO:0000313" key="2">
    <source>
        <dbReference type="EMBL" id="KAJ8346632.1"/>
    </source>
</evidence>
<organism evidence="2 3">
    <name type="scientific">Synaphobranchus kaupii</name>
    <name type="common">Kaup's arrowtooth eel</name>
    <dbReference type="NCBI Taxonomy" id="118154"/>
    <lineage>
        <taxon>Eukaryota</taxon>
        <taxon>Metazoa</taxon>
        <taxon>Chordata</taxon>
        <taxon>Craniata</taxon>
        <taxon>Vertebrata</taxon>
        <taxon>Euteleostomi</taxon>
        <taxon>Actinopterygii</taxon>
        <taxon>Neopterygii</taxon>
        <taxon>Teleostei</taxon>
        <taxon>Anguilliformes</taxon>
        <taxon>Synaphobranchidae</taxon>
        <taxon>Synaphobranchus</taxon>
    </lineage>
</organism>
<feature type="compositionally biased region" description="Low complexity" evidence="1">
    <location>
        <begin position="280"/>
        <end position="290"/>
    </location>
</feature>